<comment type="subunit">
    <text evidence="8">Component of the swi5-sfr1 complex.</text>
</comment>
<sequence>MDTEQLAEPNPSPSNCPASTPEGNSLKKGALKRTPFSMCKKVHSSFKSPLQVTEIAKLSPEEEVAELERTRGKLDAEIAQLEAEGYRVEELERHIDKLHEYNDIKDIGQSLLGRLAALRGTTTRDLYSHFGLDLED</sequence>
<dbReference type="PANTHER" id="PTHR28529">
    <property type="entry name" value="DNA REPAIR PROTEIN SWI5 HOMOLOG"/>
    <property type="match status" value="1"/>
</dbReference>
<dbReference type="Gene3D" id="1.20.5.170">
    <property type="match status" value="1"/>
</dbReference>
<dbReference type="GO" id="GO:0034974">
    <property type="term" value="C:Swi5-Swi2 complex"/>
    <property type="evidence" value="ECO:0007669"/>
    <property type="project" value="TreeGrafter"/>
</dbReference>
<dbReference type="Proteomes" id="UP001314229">
    <property type="component" value="Unassembled WGS sequence"/>
</dbReference>
<reference evidence="10 11" key="1">
    <citation type="submission" date="2024-01" db="EMBL/GenBank/DDBJ databases">
        <authorList>
            <person name="Alioto T."/>
            <person name="Alioto T."/>
            <person name="Gomez Garrido J."/>
        </authorList>
    </citation>
    <scope>NUCLEOTIDE SEQUENCE [LARGE SCALE GENOMIC DNA]</scope>
</reference>
<dbReference type="InterPro" id="IPR010760">
    <property type="entry name" value="DNA-repair_Swi5"/>
</dbReference>
<evidence type="ECO:0000256" key="9">
    <source>
        <dbReference type="SAM" id="MobiDB-lite"/>
    </source>
</evidence>
<organism evidence="10 11">
    <name type="scientific">Scomber scombrus</name>
    <name type="common">Atlantic mackerel</name>
    <name type="synonym">Scomber vernalis</name>
    <dbReference type="NCBI Taxonomy" id="13677"/>
    <lineage>
        <taxon>Eukaryota</taxon>
        <taxon>Metazoa</taxon>
        <taxon>Chordata</taxon>
        <taxon>Craniata</taxon>
        <taxon>Vertebrata</taxon>
        <taxon>Euteleostomi</taxon>
        <taxon>Actinopterygii</taxon>
        <taxon>Neopterygii</taxon>
        <taxon>Teleostei</taxon>
        <taxon>Neoteleostei</taxon>
        <taxon>Acanthomorphata</taxon>
        <taxon>Pelagiaria</taxon>
        <taxon>Scombriformes</taxon>
        <taxon>Scombridae</taxon>
        <taxon>Scomber</taxon>
    </lineage>
</organism>
<comment type="caution">
    <text evidence="10">The sequence shown here is derived from an EMBL/GenBank/DDBJ whole genome shotgun (WGS) entry which is preliminary data.</text>
</comment>
<evidence type="ECO:0000256" key="3">
    <source>
        <dbReference type="ARBA" id="ARBA00022763"/>
    </source>
</evidence>
<accession>A0AAV1NJT4</accession>
<dbReference type="FunFam" id="1.20.5.170:FF:000056">
    <property type="entry name" value="DNA repair protein SWI5 homolog"/>
    <property type="match status" value="1"/>
</dbReference>
<protein>
    <recommendedName>
        <fullName evidence="2">DNA repair protein SWI5 homolog</fullName>
    </recommendedName>
    <alternativeName>
        <fullName evidence="6">Protein SAE3 homolog</fullName>
    </alternativeName>
</protein>
<name>A0AAV1NJT4_SCOSC</name>
<dbReference type="PANTHER" id="PTHR28529:SF2">
    <property type="entry name" value="DNA REPAIR PROTEIN SWI5 HOMOLOG"/>
    <property type="match status" value="1"/>
</dbReference>
<dbReference type="AlphaFoldDB" id="A0AAV1NJT4"/>
<dbReference type="Pfam" id="PF07061">
    <property type="entry name" value="Swi5"/>
    <property type="match status" value="1"/>
</dbReference>
<comment type="similarity">
    <text evidence="1">Belongs to the SWI5/SAE3 family.</text>
</comment>
<evidence type="ECO:0000256" key="5">
    <source>
        <dbReference type="ARBA" id="ARBA00023204"/>
    </source>
</evidence>
<dbReference type="GO" id="GO:0032798">
    <property type="term" value="C:Swi5-Sfr1 complex"/>
    <property type="evidence" value="ECO:0007669"/>
    <property type="project" value="TreeGrafter"/>
</dbReference>
<keyword evidence="4" id="KW-0175">Coiled coil</keyword>
<comment type="function">
    <text evidence="7">Component of the SWI5-SFR1 complex, a complex required for double-strand break repair via homologous recombination.</text>
</comment>
<evidence type="ECO:0000256" key="2">
    <source>
        <dbReference type="ARBA" id="ARBA00019825"/>
    </source>
</evidence>
<keyword evidence="3" id="KW-0227">DNA damage</keyword>
<evidence type="ECO:0000313" key="10">
    <source>
        <dbReference type="EMBL" id="CAK6959328.1"/>
    </source>
</evidence>
<evidence type="ECO:0000256" key="4">
    <source>
        <dbReference type="ARBA" id="ARBA00023054"/>
    </source>
</evidence>
<evidence type="ECO:0000256" key="1">
    <source>
        <dbReference type="ARBA" id="ARBA00008060"/>
    </source>
</evidence>
<feature type="compositionally biased region" description="Polar residues" evidence="9">
    <location>
        <begin position="13"/>
        <end position="23"/>
    </location>
</feature>
<keyword evidence="11" id="KW-1185">Reference proteome</keyword>
<gene>
    <name evidence="10" type="ORF">FSCOSCO3_A033508</name>
</gene>
<proteinExistence type="inferred from homology"/>
<evidence type="ECO:0000256" key="6">
    <source>
        <dbReference type="ARBA" id="ARBA00030081"/>
    </source>
</evidence>
<evidence type="ECO:0000313" key="11">
    <source>
        <dbReference type="Proteomes" id="UP001314229"/>
    </source>
</evidence>
<dbReference type="EMBL" id="CAWUFR010000039">
    <property type="protein sequence ID" value="CAK6959328.1"/>
    <property type="molecule type" value="Genomic_DNA"/>
</dbReference>
<evidence type="ECO:0000256" key="8">
    <source>
        <dbReference type="ARBA" id="ARBA00064461"/>
    </source>
</evidence>
<feature type="region of interest" description="Disordered" evidence="9">
    <location>
        <begin position="1"/>
        <end position="30"/>
    </location>
</feature>
<dbReference type="GO" id="GO:0000724">
    <property type="term" value="P:double-strand break repair via homologous recombination"/>
    <property type="evidence" value="ECO:0007669"/>
    <property type="project" value="UniProtKB-ARBA"/>
</dbReference>
<keyword evidence="5" id="KW-0234">DNA repair</keyword>
<evidence type="ECO:0000256" key="7">
    <source>
        <dbReference type="ARBA" id="ARBA00059338"/>
    </source>
</evidence>